<dbReference type="Proteomes" id="UP000054279">
    <property type="component" value="Unassembled WGS sequence"/>
</dbReference>
<dbReference type="EMBL" id="KN837108">
    <property type="protein sequence ID" value="KIJ46190.1"/>
    <property type="molecule type" value="Genomic_DNA"/>
</dbReference>
<organism evidence="2 3">
    <name type="scientific">Sphaerobolus stellatus (strain SS14)</name>
    <dbReference type="NCBI Taxonomy" id="990650"/>
    <lineage>
        <taxon>Eukaryota</taxon>
        <taxon>Fungi</taxon>
        <taxon>Dikarya</taxon>
        <taxon>Basidiomycota</taxon>
        <taxon>Agaricomycotina</taxon>
        <taxon>Agaricomycetes</taxon>
        <taxon>Phallomycetidae</taxon>
        <taxon>Geastrales</taxon>
        <taxon>Sphaerobolaceae</taxon>
        <taxon>Sphaerobolus</taxon>
    </lineage>
</organism>
<evidence type="ECO:0000313" key="3">
    <source>
        <dbReference type="Proteomes" id="UP000054279"/>
    </source>
</evidence>
<dbReference type="AlphaFoldDB" id="A0A0C9W369"/>
<keyword evidence="3" id="KW-1185">Reference proteome</keyword>
<dbReference type="HOGENOM" id="CLU_1960977_0_0_1"/>
<feature type="compositionally biased region" description="Basic and acidic residues" evidence="1">
    <location>
        <begin position="35"/>
        <end position="55"/>
    </location>
</feature>
<feature type="region of interest" description="Disordered" evidence="1">
    <location>
        <begin position="1"/>
        <end position="62"/>
    </location>
</feature>
<reference evidence="2 3" key="1">
    <citation type="submission" date="2014-06" db="EMBL/GenBank/DDBJ databases">
        <title>Evolutionary Origins and Diversification of the Mycorrhizal Mutualists.</title>
        <authorList>
            <consortium name="DOE Joint Genome Institute"/>
            <consortium name="Mycorrhizal Genomics Consortium"/>
            <person name="Kohler A."/>
            <person name="Kuo A."/>
            <person name="Nagy L.G."/>
            <person name="Floudas D."/>
            <person name="Copeland A."/>
            <person name="Barry K.W."/>
            <person name="Cichocki N."/>
            <person name="Veneault-Fourrey C."/>
            <person name="LaButti K."/>
            <person name="Lindquist E.A."/>
            <person name="Lipzen A."/>
            <person name="Lundell T."/>
            <person name="Morin E."/>
            <person name="Murat C."/>
            <person name="Riley R."/>
            <person name="Ohm R."/>
            <person name="Sun H."/>
            <person name="Tunlid A."/>
            <person name="Henrissat B."/>
            <person name="Grigoriev I.V."/>
            <person name="Hibbett D.S."/>
            <person name="Martin F."/>
        </authorList>
    </citation>
    <scope>NUCLEOTIDE SEQUENCE [LARGE SCALE GENOMIC DNA]</scope>
    <source>
        <strain evidence="2 3">SS14</strain>
    </source>
</reference>
<protein>
    <submittedName>
        <fullName evidence="2">Uncharacterized protein</fullName>
    </submittedName>
</protein>
<evidence type="ECO:0000256" key="1">
    <source>
        <dbReference type="SAM" id="MobiDB-lite"/>
    </source>
</evidence>
<sequence>MEKDAVEDLGTNRESSDPAIENLDSGHSQGAFEGTLDRVDDDREAPPQDVDERSNSHVSTDALKSTFKQMNFETNMDIDDKQVNEFDHAELGKSILDPSKSPQPPQESISDIFFDVDLQDTFDNIDQE</sequence>
<evidence type="ECO:0000313" key="2">
    <source>
        <dbReference type="EMBL" id="KIJ46190.1"/>
    </source>
</evidence>
<proteinExistence type="predicted"/>
<accession>A0A0C9W369</accession>
<feature type="compositionally biased region" description="Basic and acidic residues" evidence="1">
    <location>
        <begin position="1"/>
        <end position="16"/>
    </location>
</feature>
<name>A0A0C9W369_SPHS4</name>
<gene>
    <name evidence="2" type="ORF">M422DRAFT_250230</name>
</gene>